<dbReference type="SUPFAM" id="SSF82704">
    <property type="entry name" value="AlbA-like"/>
    <property type="match status" value="1"/>
</dbReference>
<feature type="compositionally biased region" description="Polar residues" evidence="1">
    <location>
        <begin position="155"/>
        <end position="164"/>
    </location>
</feature>
<evidence type="ECO:0000313" key="3">
    <source>
        <dbReference type="EMBL" id="MBA4620598.1"/>
    </source>
</evidence>
<feature type="domain" description="DNA/RNA-binding protein Alba-like" evidence="2">
    <location>
        <begin position="36"/>
        <end position="98"/>
    </location>
</feature>
<proteinExistence type="predicted"/>
<sequence length="182" mass="19467">MVAEPQAVVAAKPQTEAPVPAPATVAEAGDTQKKSNRIQVSNTKKPLFFYLNLAKRYIKQHKYVELSALGMAIPTAVTISEILKANGVAVERKVLTSTVGAKDESKGRLVQKAKLEIVLERNEKYTSQKASVESGSKAKSKAKTETVGTEAKSVANATDSNSQAKFGEDTASKEDTKEAQSD</sequence>
<dbReference type="Pfam" id="PF01918">
    <property type="entry name" value="Alba"/>
    <property type="match status" value="1"/>
</dbReference>
<dbReference type="PANTHER" id="PTHR31947:SF19">
    <property type="entry name" value="ALBA DNA_RNA-BINDING PROTEIN"/>
    <property type="match status" value="1"/>
</dbReference>
<feature type="region of interest" description="Disordered" evidence="1">
    <location>
        <begin position="126"/>
        <end position="182"/>
    </location>
</feature>
<feature type="region of interest" description="Disordered" evidence="1">
    <location>
        <begin position="1"/>
        <end position="36"/>
    </location>
</feature>
<reference evidence="3" key="1">
    <citation type="journal article" date="2013" name="J. Plant Res.">
        <title>Effect of fungi and light on seed germination of three Opuntia species from semiarid lands of central Mexico.</title>
        <authorList>
            <person name="Delgado-Sanchez P."/>
            <person name="Jimenez-Bremont J.F."/>
            <person name="Guerrero-Gonzalez Mde L."/>
            <person name="Flores J."/>
        </authorList>
    </citation>
    <scope>NUCLEOTIDE SEQUENCE</scope>
    <source>
        <tissue evidence="3">Cladode</tissue>
    </source>
</reference>
<accession>A0A7C8YKI9</accession>
<name>A0A7C8YKI9_OPUST</name>
<dbReference type="GO" id="GO:0003723">
    <property type="term" value="F:RNA binding"/>
    <property type="evidence" value="ECO:0007669"/>
    <property type="project" value="TreeGrafter"/>
</dbReference>
<reference evidence="3" key="2">
    <citation type="submission" date="2020-07" db="EMBL/GenBank/DDBJ databases">
        <authorList>
            <person name="Vera ALvarez R."/>
            <person name="Arias-Moreno D.M."/>
            <person name="Jimenez-Jacinto V."/>
            <person name="Jimenez-Bremont J.F."/>
            <person name="Swaminathan K."/>
            <person name="Moose S.P."/>
            <person name="Guerrero-Gonzalez M.L."/>
            <person name="Marino-Ramirez L."/>
            <person name="Landsman D."/>
            <person name="Rodriguez-Kessler M."/>
            <person name="Delgado-Sanchez P."/>
        </authorList>
    </citation>
    <scope>NUCLEOTIDE SEQUENCE</scope>
    <source>
        <tissue evidence="3">Cladode</tissue>
    </source>
</reference>
<evidence type="ECO:0000259" key="2">
    <source>
        <dbReference type="Pfam" id="PF01918"/>
    </source>
</evidence>
<organism evidence="3">
    <name type="scientific">Opuntia streptacantha</name>
    <name type="common">Prickly pear cactus</name>
    <name type="synonym">Opuntia cardona</name>
    <dbReference type="NCBI Taxonomy" id="393608"/>
    <lineage>
        <taxon>Eukaryota</taxon>
        <taxon>Viridiplantae</taxon>
        <taxon>Streptophyta</taxon>
        <taxon>Embryophyta</taxon>
        <taxon>Tracheophyta</taxon>
        <taxon>Spermatophyta</taxon>
        <taxon>Magnoliopsida</taxon>
        <taxon>eudicotyledons</taxon>
        <taxon>Gunneridae</taxon>
        <taxon>Pentapetalae</taxon>
        <taxon>Caryophyllales</taxon>
        <taxon>Cactineae</taxon>
        <taxon>Cactaceae</taxon>
        <taxon>Opuntioideae</taxon>
        <taxon>Opuntia</taxon>
    </lineage>
</organism>
<dbReference type="InterPro" id="IPR014560">
    <property type="entry name" value="UCP030333_Alba"/>
</dbReference>
<feature type="compositionally biased region" description="Basic and acidic residues" evidence="1">
    <location>
        <begin position="166"/>
        <end position="182"/>
    </location>
</feature>
<evidence type="ECO:0000256" key="1">
    <source>
        <dbReference type="SAM" id="MobiDB-lite"/>
    </source>
</evidence>
<protein>
    <recommendedName>
        <fullName evidence="2">DNA/RNA-binding protein Alba-like domain-containing protein</fullName>
    </recommendedName>
</protein>
<feature type="compositionally biased region" description="Low complexity" evidence="1">
    <location>
        <begin position="15"/>
        <end position="28"/>
    </location>
</feature>
<dbReference type="AlphaFoldDB" id="A0A7C8YKI9"/>
<dbReference type="GO" id="GO:0005634">
    <property type="term" value="C:nucleus"/>
    <property type="evidence" value="ECO:0007669"/>
    <property type="project" value="TreeGrafter"/>
</dbReference>
<dbReference type="PANTHER" id="PTHR31947">
    <property type="entry name" value="DNA/RNA-BINDING PROTEIN ALBA 3"/>
    <property type="match status" value="1"/>
</dbReference>
<dbReference type="EMBL" id="GISG01031070">
    <property type="protein sequence ID" value="MBA4620598.1"/>
    <property type="molecule type" value="Transcribed_RNA"/>
</dbReference>
<dbReference type="InterPro" id="IPR036882">
    <property type="entry name" value="Alba-like_dom_sf"/>
</dbReference>
<dbReference type="FunFam" id="3.30.110.20:FF:000005">
    <property type="entry name" value="Uncharacterized protein At2g34160"/>
    <property type="match status" value="1"/>
</dbReference>
<dbReference type="Gene3D" id="3.30.110.20">
    <property type="entry name" value="Alba-like domain"/>
    <property type="match status" value="1"/>
</dbReference>
<dbReference type="InterPro" id="IPR002775">
    <property type="entry name" value="DNA/RNA-bd_Alba-like"/>
</dbReference>